<gene>
    <name evidence="5" type="ORF">MRBLWS13_001181</name>
</gene>
<dbReference type="SMART" id="SM00421">
    <property type="entry name" value="HTH_LUXR"/>
    <property type="match status" value="1"/>
</dbReference>
<dbReference type="Gene3D" id="3.30.450.40">
    <property type="match status" value="1"/>
</dbReference>
<proteinExistence type="predicted"/>
<dbReference type="PRINTS" id="PR00038">
    <property type="entry name" value="HTHLUXR"/>
</dbReference>
<dbReference type="CDD" id="cd06170">
    <property type="entry name" value="LuxR_C_like"/>
    <property type="match status" value="1"/>
</dbReference>
<dbReference type="SUPFAM" id="SSF55781">
    <property type="entry name" value="GAF domain-like"/>
    <property type="match status" value="1"/>
</dbReference>
<dbReference type="InterPro" id="IPR036388">
    <property type="entry name" value="WH-like_DNA-bd_sf"/>
</dbReference>
<keyword evidence="3" id="KW-0804">Transcription</keyword>
<dbReference type="EMBL" id="CP151632">
    <property type="protein sequence ID" value="WZO33553.1"/>
    <property type="molecule type" value="Genomic_DNA"/>
</dbReference>
<name>A0AAU6S9M7_9MICO</name>
<dbReference type="PANTHER" id="PTHR44688:SF16">
    <property type="entry name" value="DNA-BINDING TRANSCRIPTIONAL ACTIVATOR DEVR_DOSR"/>
    <property type="match status" value="1"/>
</dbReference>
<organism evidence="5">
    <name type="scientific">Microbacterium sp. LWS13-1.2</name>
    <dbReference type="NCBI Taxonomy" id="3135264"/>
    <lineage>
        <taxon>Bacteria</taxon>
        <taxon>Bacillati</taxon>
        <taxon>Actinomycetota</taxon>
        <taxon>Actinomycetes</taxon>
        <taxon>Micrococcales</taxon>
        <taxon>Microbacteriaceae</taxon>
        <taxon>Microbacterium</taxon>
    </lineage>
</organism>
<dbReference type="InterPro" id="IPR016032">
    <property type="entry name" value="Sig_transdc_resp-reg_C-effctor"/>
</dbReference>
<dbReference type="AlphaFoldDB" id="A0AAU6S9M7"/>
<keyword evidence="2" id="KW-0238">DNA-binding</keyword>
<sequence>MGASLPPRAPNPDRTRAGAGAAAAALDGDSGDARALDHAVAELVRRTRFPVGFGGLAQGDAIHVTSIHGARTRRLEGLVVEASRGLGGRALVEKRPRLALDYGSSRSITHDYDRAVLGEGIATLFAVPVMVGNRARGVIYCGSWAESPVGDVVARPAFAVAEELSAELRIREEVQRRLTLSPAPAGQVTMPATTREELRETYAELRSIAAVVDDPALRARLDRLEKRLAALSHDATEPSLDLDVRLSPREIDVLACAALGATNAEIASTLDLKEGTVKSYLQSAMAKLDASTRHAAVVTARRAGLLP</sequence>
<evidence type="ECO:0000259" key="4">
    <source>
        <dbReference type="PROSITE" id="PS50043"/>
    </source>
</evidence>
<evidence type="ECO:0000256" key="1">
    <source>
        <dbReference type="ARBA" id="ARBA00023015"/>
    </source>
</evidence>
<evidence type="ECO:0000313" key="5">
    <source>
        <dbReference type="EMBL" id="WZO33553.1"/>
    </source>
</evidence>
<feature type="domain" description="HTH luxR-type" evidence="4">
    <location>
        <begin position="239"/>
        <end position="304"/>
    </location>
</feature>
<dbReference type="GO" id="GO:0006355">
    <property type="term" value="P:regulation of DNA-templated transcription"/>
    <property type="evidence" value="ECO:0007669"/>
    <property type="project" value="InterPro"/>
</dbReference>
<evidence type="ECO:0000256" key="3">
    <source>
        <dbReference type="ARBA" id="ARBA00023163"/>
    </source>
</evidence>
<dbReference type="GO" id="GO:0003677">
    <property type="term" value="F:DNA binding"/>
    <property type="evidence" value="ECO:0007669"/>
    <property type="project" value="UniProtKB-KW"/>
</dbReference>
<dbReference type="PROSITE" id="PS00622">
    <property type="entry name" value="HTH_LUXR_1"/>
    <property type="match status" value="1"/>
</dbReference>
<reference evidence="5" key="1">
    <citation type="submission" date="2024-04" db="EMBL/GenBank/DDBJ databases">
        <authorList>
            <person name="Roder T."/>
            <person name="Oberhansli S."/>
            <person name="Kreuzer M."/>
        </authorList>
    </citation>
    <scope>NUCLEOTIDE SEQUENCE</scope>
    <source>
        <strain evidence="5">LWS13-1.2</strain>
    </source>
</reference>
<dbReference type="PANTHER" id="PTHR44688">
    <property type="entry name" value="DNA-BINDING TRANSCRIPTIONAL ACTIVATOR DEVR_DOSR"/>
    <property type="match status" value="1"/>
</dbReference>
<dbReference type="InterPro" id="IPR000792">
    <property type="entry name" value="Tscrpt_reg_LuxR_C"/>
</dbReference>
<dbReference type="RefSeq" id="WP_349428097.1">
    <property type="nucleotide sequence ID" value="NZ_CP151632.1"/>
</dbReference>
<dbReference type="InterPro" id="IPR029016">
    <property type="entry name" value="GAF-like_dom_sf"/>
</dbReference>
<dbReference type="SUPFAM" id="SSF46894">
    <property type="entry name" value="C-terminal effector domain of the bipartite response regulators"/>
    <property type="match status" value="1"/>
</dbReference>
<protein>
    <submittedName>
        <fullName evidence="5">LuxR C-terminal-related transcriptional regulator</fullName>
    </submittedName>
</protein>
<evidence type="ECO:0000256" key="2">
    <source>
        <dbReference type="ARBA" id="ARBA00023125"/>
    </source>
</evidence>
<keyword evidence="1" id="KW-0805">Transcription regulation</keyword>
<dbReference type="PROSITE" id="PS50043">
    <property type="entry name" value="HTH_LUXR_2"/>
    <property type="match status" value="1"/>
</dbReference>
<accession>A0AAU6S9M7</accession>
<dbReference type="Gene3D" id="1.10.10.10">
    <property type="entry name" value="Winged helix-like DNA-binding domain superfamily/Winged helix DNA-binding domain"/>
    <property type="match status" value="1"/>
</dbReference>
<dbReference type="Pfam" id="PF00196">
    <property type="entry name" value="GerE"/>
    <property type="match status" value="1"/>
</dbReference>